<reference evidence="7" key="1">
    <citation type="submission" date="2023-12" db="EMBL/GenBank/DDBJ databases">
        <title>Genome assembly of Anisodus tanguticus.</title>
        <authorList>
            <person name="Wang Y.-J."/>
        </authorList>
    </citation>
    <scope>NUCLEOTIDE SEQUENCE</scope>
    <source>
        <strain evidence="7">KB-2021</strain>
        <tissue evidence="7">Leaf</tissue>
    </source>
</reference>
<comment type="subcellular location">
    <subcellularLocation>
        <location evidence="1 4">Nucleus</location>
    </subcellularLocation>
</comment>
<dbReference type="GO" id="GO:0003714">
    <property type="term" value="F:transcription corepressor activity"/>
    <property type="evidence" value="ECO:0007669"/>
    <property type="project" value="InterPro"/>
</dbReference>
<evidence type="ECO:0000259" key="6">
    <source>
        <dbReference type="Pfam" id="PF16879"/>
    </source>
</evidence>
<feature type="region of interest" description="Disordered" evidence="5">
    <location>
        <begin position="163"/>
        <end position="191"/>
    </location>
</feature>
<dbReference type="InterPro" id="IPR036600">
    <property type="entry name" value="PAH_sf"/>
</dbReference>
<accession>A0AAE1QNY2</accession>
<keyword evidence="8" id="KW-1185">Reference proteome</keyword>
<dbReference type="PROSITE" id="PS51477">
    <property type="entry name" value="PAH"/>
    <property type="match status" value="2"/>
</dbReference>
<keyword evidence="2" id="KW-0678">Repressor</keyword>
<feature type="domain" description="Sin3 C-terminal" evidence="6">
    <location>
        <begin position="602"/>
        <end position="738"/>
    </location>
</feature>
<dbReference type="Pfam" id="PF02671">
    <property type="entry name" value="PAH"/>
    <property type="match status" value="2"/>
</dbReference>
<dbReference type="EMBL" id="JAVYJV010000057">
    <property type="protein sequence ID" value="KAK4337070.1"/>
    <property type="molecule type" value="Genomic_DNA"/>
</dbReference>
<dbReference type="GO" id="GO:0070822">
    <property type="term" value="C:Sin3-type complex"/>
    <property type="evidence" value="ECO:0007669"/>
    <property type="project" value="TreeGrafter"/>
</dbReference>
<dbReference type="GO" id="GO:0000122">
    <property type="term" value="P:negative regulation of transcription by RNA polymerase II"/>
    <property type="evidence" value="ECO:0007669"/>
    <property type="project" value="TreeGrafter"/>
</dbReference>
<dbReference type="FunFam" id="1.20.1160.11:FF:000004">
    <property type="entry name" value="Paired amphipathic helix protein Sin3a"/>
    <property type="match status" value="1"/>
</dbReference>
<organism evidence="7 8">
    <name type="scientific">Anisodus tanguticus</name>
    <dbReference type="NCBI Taxonomy" id="243964"/>
    <lineage>
        <taxon>Eukaryota</taxon>
        <taxon>Viridiplantae</taxon>
        <taxon>Streptophyta</taxon>
        <taxon>Embryophyta</taxon>
        <taxon>Tracheophyta</taxon>
        <taxon>Spermatophyta</taxon>
        <taxon>Magnoliopsida</taxon>
        <taxon>eudicotyledons</taxon>
        <taxon>Gunneridae</taxon>
        <taxon>Pentapetalae</taxon>
        <taxon>asterids</taxon>
        <taxon>lamiids</taxon>
        <taxon>Solanales</taxon>
        <taxon>Solanaceae</taxon>
        <taxon>Solanoideae</taxon>
        <taxon>Hyoscyameae</taxon>
        <taxon>Anisodus</taxon>
    </lineage>
</organism>
<dbReference type="Pfam" id="PF16879">
    <property type="entry name" value="Sin3a_C"/>
    <property type="match status" value="1"/>
</dbReference>
<feature type="compositionally biased region" description="Polar residues" evidence="5">
    <location>
        <begin position="163"/>
        <end position="190"/>
    </location>
</feature>
<dbReference type="AlphaFoldDB" id="A0AAE1QNY2"/>
<comment type="caution">
    <text evidence="7">The sequence shown here is derived from an EMBL/GenBank/DDBJ whole genome shotgun (WGS) entry which is preliminary data.</text>
</comment>
<dbReference type="Gene3D" id="1.20.1160.11">
    <property type="entry name" value="Paired amphipathic helix"/>
    <property type="match status" value="2"/>
</dbReference>
<feature type="region of interest" description="Disordered" evidence="5">
    <location>
        <begin position="360"/>
        <end position="380"/>
    </location>
</feature>
<dbReference type="SUPFAM" id="SSF47762">
    <property type="entry name" value="PAH2 domain"/>
    <property type="match status" value="2"/>
</dbReference>
<dbReference type="InterPro" id="IPR039774">
    <property type="entry name" value="Sin3-like"/>
</dbReference>
<dbReference type="PANTHER" id="PTHR12346">
    <property type="entry name" value="SIN3B-RELATED"/>
    <property type="match status" value="1"/>
</dbReference>
<feature type="compositionally biased region" description="Low complexity" evidence="5">
    <location>
        <begin position="15"/>
        <end position="25"/>
    </location>
</feature>
<dbReference type="FunFam" id="1.20.1160.11:FF:000001">
    <property type="entry name" value="Paired amphipathic helix protein Sin3"/>
    <property type="match status" value="1"/>
</dbReference>
<feature type="compositionally biased region" description="Polar residues" evidence="5">
    <location>
        <begin position="567"/>
        <end position="579"/>
    </location>
</feature>
<evidence type="ECO:0000313" key="8">
    <source>
        <dbReference type="Proteomes" id="UP001291623"/>
    </source>
</evidence>
<feature type="region of interest" description="Disordered" evidence="5">
    <location>
        <begin position="1"/>
        <end position="25"/>
    </location>
</feature>
<evidence type="ECO:0000256" key="1">
    <source>
        <dbReference type="ARBA" id="ARBA00004123"/>
    </source>
</evidence>
<feature type="region of interest" description="Disordered" evidence="5">
    <location>
        <begin position="561"/>
        <end position="587"/>
    </location>
</feature>
<evidence type="ECO:0000313" key="7">
    <source>
        <dbReference type="EMBL" id="KAK4337070.1"/>
    </source>
</evidence>
<dbReference type="InterPro" id="IPR031693">
    <property type="entry name" value="Sin3_C"/>
</dbReference>
<evidence type="ECO:0000256" key="4">
    <source>
        <dbReference type="PROSITE-ProRule" id="PRU00810"/>
    </source>
</evidence>
<evidence type="ECO:0000256" key="3">
    <source>
        <dbReference type="ARBA" id="ARBA00023242"/>
    </source>
</evidence>
<dbReference type="PANTHER" id="PTHR12346:SF0">
    <property type="entry name" value="SIN3A, ISOFORM G"/>
    <property type="match status" value="1"/>
</dbReference>
<name>A0AAE1QNY2_9SOLA</name>
<protein>
    <recommendedName>
        <fullName evidence="6">Sin3 C-terminal domain-containing protein</fullName>
    </recommendedName>
</protein>
<dbReference type="InterPro" id="IPR003822">
    <property type="entry name" value="PAH"/>
</dbReference>
<evidence type="ECO:0000256" key="2">
    <source>
        <dbReference type="ARBA" id="ARBA00022491"/>
    </source>
</evidence>
<proteinExistence type="predicted"/>
<sequence length="756" mass="83286">MIKKEEKSEITVPTANSNINSGSNANPISVSVPFPVLGQQSSSNQTIPGSQISGQQASVISMSWTSSVQHNSNSGLPINQSLRNNMPVNTIQNSHTVLSAPSVHLATVPATISTRQPTTQIRPNIGIIQDSRSHHTTTPHSSANNHSLHHISSNIHHVTGSIQNTSTQPQLNQQTTSNQHSTPQSQQPQYQRLKVEDALSYLDQVKFQFNSQPQVYNDFLDIMKEFKSQSIDTPGVIQRVSNLFRGHPELIVGFNTFLPPGYKIEMQANDQVNVSMPNRTTSAIIINGPPTTLSGTVPVVSTQTTLSNNVQQTTVSLNSTSASNNNRPINFGANALHAAISNVSSNNQLRASSNSSLDLNSTANLNSSNNSVTSTNGTTSTLSQPVEFNHAITYVNKIKNRFQAQPEVYKQFLEILHAYQKEQKIIKEGKTPDSKPLTESEVYLKVAKLFQNQDDLLQEFGQFLPESNSSTINNSTMFGQSTIGGQHYSSFINCSSSSNSVIDRSLGNLANSSISTVHSAAQHVDGLSRTTNDHGTIVKRPIIRGSTNSNLNSVNVTNVSSLHSKRQVPTNNFNQNMHSPNKKPKMTSLRDVSFAEASKYASLNEYSFFDKVRKALKTEYEVENYFAGLIDMVKQLLDGNLDSNQYEDQLREMFGIHAYISFTLDKVVQNIVRQLQHIVCDEGSVQSTELFLEASKFNATGGPCSTAFLRVAQEYSYQKKAESVLSEENIFKTIIYKEEAIEPNNEIVNAETWIEA</sequence>
<keyword evidence="3 4" id="KW-0539">Nucleus</keyword>
<evidence type="ECO:0000256" key="5">
    <source>
        <dbReference type="SAM" id="MobiDB-lite"/>
    </source>
</evidence>
<gene>
    <name evidence="7" type="ORF">RND71_043700</name>
</gene>
<dbReference type="Proteomes" id="UP001291623">
    <property type="component" value="Unassembled WGS sequence"/>
</dbReference>